<dbReference type="SMART" id="SM00212">
    <property type="entry name" value="UBCc"/>
    <property type="match status" value="1"/>
</dbReference>
<accession>A0A075B160</accession>
<evidence type="ECO:0000256" key="3">
    <source>
        <dbReference type="PROSITE-ProRule" id="PRU10133"/>
    </source>
</evidence>
<dbReference type="Proteomes" id="UP000030755">
    <property type="component" value="Unassembled WGS sequence"/>
</dbReference>
<evidence type="ECO:0000256" key="1">
    <source>
        <dbReference type="ARBA" id="ARBA00022679"/>
    </source>
</evidence>
<gene>
    <name evidence="6" type="ORF">O9G_002750</name>
    <name evidence="7" type="ORF">ROZALSC1DRAFT_27105</name>
</gene>
<protein>
    <submittedName>
        <fullName evidence="6">SUMO-conjugating enzyme Ubc9 domain-containing protein</fullName>
    </submittedName>
    <submittedName>
        <fullName evidence="7">Ubiquitin-conjugating enzyme 9</fullName>
    </submittedName>
</protein>
<organism evidence="6 8">
    <name type="scientific">Rozella allomycis (strain CSF55)</name>
    <dbReference type="NCBI Taxonomy" id="988480"/>
    <lineage>
        <taxon>Eukaryota</taxon>
        <taxon>Fungi</taxon>
        <taxon>Fungi incertae sedis</taxon>
        <taxon>Cryptomycota</taxon>
        <taxon>Cryptomycota incertae sedis</taxon>
        <taxon>Rozella</taxon>
    </lineage>
</organism>
<dbReference type="EMBL" id="KE560926">
    <property type="protein sequence ID" value="EPZ34686.1"/>
    <property type="molecule type" value="Genomic_DNA"/>
</dbReference>
<dbReference type="SUPFAM" id="SSF54495">
    <property type="entry name" value="UBC-like"/>
    <property type="match status" value="1"/>
</dbReference>
<reference evidence="6 8" key="1">
    <citation type="journal article" date="2013" name="Curr. Biol.">
        <title>Shared signatures of parasitism and phylogenomics unite Cryptomycota and microsporidia.</title>
        <authorList>
            <person name="James T.Y."/>
            <person name="Pelin A."/>
            <person name="Bonen L."/>
            <person name="Ahrendt S."/>
            <person name="Sain D."/>
            <person name="Corradi N."/>
            <person name="Stajich J.E."/>
        </authorList>
    </citation>
    <scope>NUCLEOTIDE SEQUENCE [LARGE SCALE GENOMIC DNA]</scope>
    <source>
        <strain evidence="6">CSF55</strain>
        <strain evidence="6">CSF55</strain>
    </source>
</reference>
<dbReference type="Proteomes" id="UP000281549">
    <property type="component" value="Unassembled WGS sequence"/>
</dbReference>
<keyword evidence="8" id="KW-1185">Reference proteome</keyword>
<dbReference type="FunFam" id="3.10.110.10:FF:000108">
    <property type="entry name" value="Ubiquitin-conjugating enzyme family protein"/>
    <property type="match status" value="1"/>
</dbReference>
<evidence type="ECO:0000256" key="2">
    <source>
        <dbReference type="ARBA" id="ARBA00022786"/>
    </source>
</evidence>
<keyword evidence="2 4" id="KW-0833">Ubl conjugation pathway</keyword>
<sequence length="161" mass="18505">MSENNSISMLRLTEERKKWRKDHPIGFVAKPRRKPDGSMDMFTWDCFIPGVSGTAWENGLYPLSMVFPPSYPSQAPKCKFPAGFYHPNVYPSGNVCLDIIGDHWKPSITIKQVLLGIQELLNDPNDLSPAQHEAYKDHQNKKQVYEQNVKKQALKYKPKDE</sequence>
<evidence type="ECO:0000313" key="8">
    <source>
        <dbReference type="Proteomes" id="UP000030755"/>
    </source>
</evidence>
<feature type="active site" description="Glycyl thioester intermediate" evidence="3">
    <location>
        <position position="96"/>
    </location>
</feature>
<dbReference type="GO" id="GO:0016925">
    <property type="term" value="P:protein sumoylation"/>
    <property type="evidence" value="ECO:0007669"/>
    <property type="project" value="EnsemblFungi"/>
</dbReference>
<dbReference type="OMA" id="WKPTISI"/>
<dbReference type="GO" id="GO:0019789">
    <property type="term" value="F:SUMO transferase activity"/>
    <property type="evidence" value="ECO:0007669"/>
    <property type="project" value="EnsemblFungi"/>
</dbReference>
<reference evidence="7" key="3">
    <citation type="submission" date="2018-08" db="EMBL/GenBank/DDBJ databases">
        <title>Leveraging single-cell genomics to expand the Fungal Tree of Life.</title>
        <authorList>
            <consortium name="DOE Joint Genome Institute"/>
            <person name="Ahrendt S.R."/>
            <person name="Quandt C.A."/>
            <person name="Ciobanu D."/>
            <person name="Clum A."/>
            <person name="Salamov A."/>
            <person name="Andreopoulos B."/>
            <person name="Cheng J.-F."/>
            <person name="Woyke T."/>
            <person name="Pelin A."/>
            <person name="Henrissat B."/>
            <person name="Reynolds N."/>
            <person name="Benny G.L."/>
            <person name="Smith M.E."/>
            <person name="James T.Y."/>
            <person name="Grigoriev I.V."/>
        </authorList>
    </citation>
    <scope>NUCLEOTIDE SEQUENCE</scope>
    <source>
        <strain evidence="7">CSF55</strain>
    </source>
</reference>
<dbReference type="PANTHER" id="PTHR24067">
    <property type="entry name" value="UBIQUITIN-CONJUGATING ENZYME E2"/>
    <property type="match status" value="1"/>
</dbReference>
<keyword evidence="4" id="KW-0067">ATP-binding</keyword>
<dbReference type="GO" id="GO:0000022">
    <property type="term" value="P:mitotic spindle elongation"/>
    <property type="evidence" value="ECO:0007669"/>
    <property type="project" value="EnsemblFungi"/>
</dbReference>
<evidence type="ECO:0000256" key="4">
    <source>
        <dbReference type="RuleBase" id="RU362109"/>
    </source>
</evidence>
<dbReference type="InterPro" id="IPR016135">
    <property type="entry name" value="UBQ-conjugating_enzyme/RWD"/>
</dbReference>
<dbReference type="STRING" id="988480.A0A075B160"/>
<keyword evidence="1" id="KW-0808">Transferase</keyword>
<dbReference type="EMBL" id="ML004950">
    <property type="protein sequence ID" value="RKP21489.1"/>
    <property type="molecule type" value="Genomic_DNA"/>
</dbReference>
<feature type="domain" description="UBC core" evidence="5">
    <location>
        <begin position="7"/>
        <end position="158"/>
    </location>
</feature>
<dbReference type="InterPro" id="IPR023313">
    <property type="entry name" value="UBQ-conjugating_AS"/>
</dbReference>
<evidence type="ECO:0000313" key="9">
    <source>
        <dbReference type="Proteomes" id="UP000281549"/>
    </source>
</evidence>
<dbReference type="HOGENOM" id="CLU_030988_12_0_1"/>
<proteinExistence type="inferred from homology"/>
<dbReference type="InterPro" id="IPR000608">
    <property type="entry name" value="UBC"/>
</dbReference>
<dbReference type="GO" id="GO:0000794">
    <property type="term" value="C:condensed nuclear chromosome"/>
    <property type="evidence" value="ECO:0007669"/>
    <property type="project" value="EnsemblFungi"/>
</dbReference>
<comment type="similarity">
    <text evidence="4">Belongs to the ubiquitin-conjugating enzyme family.</text>
</comment>
<evidence type="ECO:0000313" key="7">
    <source>
        <dbReference type="EMBL" id="RKP21489.1"/>
    </source>
</evidence>
<dbReference type="PROSITE" id="PS50127">
    <property type="entry name" value="UBC_2"/>
    <property type="match status" value="1"/>
</dbReference>
<dbReference type="Pfam" id="PF00179">
    <property type="entry name" value="UQ_con"/>
    <property type="match status" value="1"/>
</dbReference>
<dbReference type="PROSITE" id="PS00183">
    <property type="entry name" value="UBC_1"/>
    <property type="match status" value="1"/>
</dbReference>
<dbReference type="CDD" id="cd23798">
    <property type="entry name" value="UBCc_UBE2I"/>
    <property type="match status" value="1"/>
</dbReference>
<name>A0A075B160_ROZAC</name>
<reference evidence="9" key="2">
    <citation type="journal article" date="2018" name="Nat. Microbiol.">
        <title>Leveraging single-cell genomics to expand the fungal tree of life.</title>
        <authorList>
            <person name="Ahrendt S.R."/>
            <person name="Quandt C.A."/>
            <person name="Ciobanu D."/>
            <person name="Clum A."/>
            <person name="Salamov A."/>
            <person name="Andreopoulos B."/>
            <person name="Cheng J.F."/>
            <person name="Woyke T."/>
            <person name="Pelin A."/>
            <person name="Henrissat B."/>
            <person name="Reynolds N.K."/>
            <person name="Benny G.L."/>
            <person name="Smith M.E."/>
            <person name="James T.Y."/>
            <person name="Grigoriev I.V."/>
        </authorList>
    </citation>
    <scope>NUCLEOTIDE SEQUENCE [LARGE SCALE GENOMIC DNA]</scope>
    <source>
        <strain evidence="9">CSF55</strain>
    </source>
</reference>
<dbReference type="GO" id="GO:0005524">
    <property type="term" value="F:ATP binding"/>
    <property type="evidence" value="ECO:0007669"/>
    <property type="project" value="UniProtKB-UniRule"/>
</dbReference>
<dbReference type="Gene3D" id="3.10.110.10">
    <property type="entry name" value="Ubiquitin Conjugating Enzyme"/>
    <property type="match status" value="1"/>
</dbReference>
<evidence type="ECO:0000259" key="5">
    <source>
        <dbReference type="PROSITE" id="PS50127"/>
    </source>
</evidence>
<evidence type="ECO:0000313" key="6">
    <source>
        <dbReference type="EMBL" id="EPZ34686.1"/>
    </source>
</evidence>
<dbReference type="AlphaFoldDB" id="A0A075B160"/>
<dbReference type="InterPro" id="IPR050113">
    <property type="entry name" value="Ub_conjugating_enzyme"/>
</dbReference>
<keyword evidence="4" id="KW-0547">Nucleotide-binding</keyword>
<dbReference type="OrthoDB" id="6600758at2759"/>